<sequence>MCALTPRPSICPLYVSAADFVNNYVDYIGLLPEQGEVVQNCTNDNTFRALCCLHPYLHMI</sequence>
<keyword evidence="2" id="KW-1185">Reference proteome</keyword>
<comment type="caution">
    <text evidence="1">The sequence shown here is derived from an EMBL/GenBank/DDBJ whole genome shotgun (WGS) entry which is preliminary data.</text>
</comment>
<gene>
    <name evidence="1" type="ORF">DPMN_084911</name>
</gene>
<reference evidence="1" key="1">
    <citation type="journal article" date="2019" name="bioRxiv">
        <title>The Genome of the Zebra Mussel, Dreissena polymorpha: A Resource for Invasive Species Research.</title>
        <authorList>
            <person name="McCartney M.A."/>
            <person name="Auch B."/>
            <person name="Kono T."/>
            <person name="Mallez S."/>
            <person name="Zhang Y."/>
            <person name="Obille A."/>
            <person name="Becker A."/>
            <person name="Abrahante J.E."/>
            <person name="Garbe J."/>
            <person name="Badalamenti J.P."/>
            <person name="Herman A."/>
            <person name="Mangelson H."/>
            <person name="Liachko I."/>
            <person name="Sullivan S."/>
            <person name="Sone E.D."/>
            <person name="Koren S."/>
            <person name="Silverstein K.A.T."/>
            <person name="Beckman K.B."/>
            <person name="Gohl D.M."/>
        </authorList>
    </citation>
    <scope>NUCLEOTIDE SEQUENCE</scope>
    <source>
        <strain evidence="1">Duluth1</strain>
        <tissue evidence="1">Whole animal</tissue>
    </source>
</reference>
<dbReference type="Proteomes" id="UP000828390">
    <property type="component" value="Unassembled WGS sequence"/>
</dbReference>
<name>A0A9D3YF74_DREPO</name>
<proteinExistence type="predicted"/>
<evidence type="ECO:0000313" key="1">
    <source>
        <dbReference type="EMBL" id="KAH3697410.1"/>
    </source>
</evidence>
<dbReference type="AlphaFoldDB" id="A0A9D3YF74"/>
<accession>A0A9D3YF74</accession>
<reference evidence="1" key="2">
    <citation type="submission" date="2020-11" db="EMBL/GenBank/DDBJ databases">
        <authorList>
            <person name="McCartney M.A."/>
            <person name="Auch B."/>
            <person name="Kono T."/>
            <person name="Mallez S."/>
            <person name="Becker A."/>
            <person name="Gohl D.M."/>
            <person name="Silverstein K.A.T."/>
            <person name="Koren S."/>
            <person name="Bechman K.B."/>
            <person name="Herman A."/>
            <person name="Abrahante J.E."/>
            <person name="Garbe J."/>
        </authorList>
    </citation>
    <scope>NUCLEOTIDE SEQUENCE</scope>
    <source>
        <strain evidence="1">Duluth1</strain>
        <tissue evidence="1">Whole animal</tissue>
    </source>
</reference>
<protein>
    <submittedName>
        <fullName evidence="1">Uncharacterized protein</fullName>
    </submittedName>
</protein>
<organism evidence="1 2">
    <name type="scientific">Dreissena polymorpha</name>
    <name type="common">Zebra mussel</name>
    <name type="synonym">Mytilus polymorpha</name>
    <dbReference type="NCBI Taxonomy" id="45954"/>
    <lineage>
        <taxon>Eukaryota</taxon>
        <taxon>Metazoa</taxon>
        <taxon>Spiralia</taxon>
        <taxon>Lophotrochozoa</taxon>
        <taxon>Mollusca</taxon>
        <taxon>Bivalvia</taxon>
        <taxon>Autobranchia</taxon>
        <taxon>Heteroconchia</taxon>
        <taxon>Euheterodonta</taxon>
        <taxon>Imparidentia</taxon>
        <taxon>Neoheterodontei</taxon>
        <taxon>Myida</taxon>
        <taxon>Dreissenoidea</taxon>
        <taxon>Dreissenidae</taxon>
        <taxon>Dreissena</taxon>
    </lineage>
</organism>
<evidence type="ECO:0000313" key="2">
    <source>
        <dbReference type="Proteomes" id="UP000828390"/>
    </source>
</evidence>
<dbReference type="EMBL" id="JAIWYP010000016">
    <property type="protein sequence ID" value="KAH3697410.1"/>
    <property type="molecule type" value="Genomic_DNA"/>
</dbReference>